<evidence type="ECO:0000313" key="4">
    <source>
        <dbReference type="EMBL" id="UPV73437.1"/>
    </source>
</evidence>
<evidence type="ECO:0000256" key="3">
    <source>
        <dbReference type="HAMAP-Rule" id="MF_01440"/>
    </source>
</evidence>
<dbReference type="PANTHER" id="PTHR35147:SF1">
    <property type="entry name" value="CHEMORECEPTOR GLUTAMINE DEAMIDASE CHED-RELATED"/>
    <property type="match status" value="1"/>
</dbReference>
<dbReference type="Proteomes" id="UP000830729">
    <property type="component" value="Chromosome"/>
</dbReference>
<dbReference type="KEGG" id="halx:M0R89_12895"/>
<comment type="catalytic activity">
    <reaction evidence="3">
        <text>L-glutaminyl-[protein] + H2O = L-glutamyl-[protein] + NH4(+)</text>
        <dbReference type="Rhea" id="RHEA:16441"/>
        <dbReference type="Rhea" id="RHEA-COMP:10207"/>
        <dbReference type="Rhea" id="RHEA-COMP:10208"/>
        <dbReference type="ChEBI" id="CHEBI:15377"/>
        <dbReference type="ChEBI" id="CHEBI:28938"/>
        <dbReference type="ChEBI" id="CHEBI:29973"/>
        <dbReference type="ChEBI" id="CHEBI:30011"/>
        <dbReference type="EC" id="3.5.1.44"/>
    </reaction>
</comment>
<evidence type="ECO:0000256" key="2">
    <source>
        <dbReference type="ARBA" id="ARBA00022801"/>
    </source>
</evidence>
<dbReference type="RefSeq" id="WP_248649493.1">
    <property type="nucleotide sequence ID" value="NZ_CP096659.1"/>
</dbReference>
<keyword evidence="2 3" id="KW-0378">Hydrolase</keyword>
<keyword evidence="1 3" id="KW-0145">Chemotaxis</keyword>
<dbReference type="Pfam" id="PF03975">
    <property type="entry name" value="CheD"/>
    <property type="match status" value="1"/>
</dbReference>
<evidence type="ECO:0000313" key="5">
    <source>
        <dbReference type="Proteomes" id="UP000830729"/>
    </source>
</evidence>
<dbReference type="Gene3D" id="3.30.1330.200">
    <property type="match status" value="1"/>
</dbReference>
<dbReference type="InterPro" id="IPR005659">
    <property type="entry name" value="Chemorcpt_Glu_NH3ase_CheD"/>
</dbReference>
<dbReference type="HAMAP" id="MF_01440">
    <property type="entry name" value="CheD"/>
    <property type="match status" value="1"/>
</dbReference>
<dbReference type="PANTHER" id="PTHR35147">
    <property type="entry name" value="CHEMORECEPTOR GLUTAMINE DEAMIDASE CHED-RELATED"/>
    <property type="match status" value="1"/>
</dbReference>
<keyword evidence="5" id="KW-1185">Reference proteome</keyword>
<dbReference type="InterPro" id="IPR038592">
    <property type="entry name" value="CheD-like_sf"/>
</dbReference>
<reference evidence="4 5" key="1">
    <citation type="submission" date="2022-04" db="EMBL/GenBank/DDBJ databases">
        <title>Diverse halophilic archaea isolated from saline environments.</title>
        <authorList>
            <person name="Cui H.-L."/>
        </authorList>
    </citation>
    <scope>NUCLEOTIDE SEQUENCE [LARGE SCALE GENOMIC DNA]</scope>
    <source>
        <strain evidence="4 5">XZYJT49</strain>
    </source>
</reference>
<dbReference type="InterPro" id="IPR011324">
    <property type="entry name" value="Cytotoxic_necrot_fac-like_cat"/>
</dbReference>
<dbReference type="AlphaFoldDB" id="A0A8U0HRC2"/>
<comment type="similarity">
    <text evidence="3">Belongs to the CheD family.</text>
</comment>
<dbReference type="GO" id="GO:0006935">
    <property type="term" value="P:chemotaxis"/>
    <property type="evidence" value="ECO:0007669"/>
    <property type="project" value="UniProtKB-UniRule"/>
</dbReference>
<accession>A0A8U0HRC2</accession>
<proteinExistence type="inferred from homology"/>
<name>A0A8U0HRC2_9EURY</name>
<protein>
    <recommendedName>
        <fullName evidence="3">Probable chemoreceptor glutamine deamidase CheD</fullName>
        <ecNumber evidence="3">3.5.1.44</ecNumber>
    </recommendedName>
</protein>
<dbReference type="GO" id="GO:0050568">
    <property type="term" value="F:protein-glutamine glutaminase activity"/>
    <property type="evidence" value="ECO:0007669"/>
    <property type="project" value="UniProtKB-UniRule"/>
</dbReference>
<dbReference type="EC" id="3.5.1.44" evidence="3"/>
<gene>
    <name evidence="3" type="primary">cheD</name>
    <name evidence="4" type="ORF">M0R89_12895</name>
</gene>
<sequence length="180" mass="18837">MKTYESNPDDPDRERRFVGVSEYEVVGDGSTLAAYGLGACVGLAVYDPENAVGGLAHAMLPRQSEGDGTSEGKYVDAAVETMLREAVSAGASYGALEGYVVGGSDLLDLRELPREVSDDNVATAREAFAELDVPVEGADVGGGRGRTVEFDTGTGRIAVLTAYDPEPILLRVGEDDEDGS</sequence>
<comment type="function">
    <text evidence="3">Probably deamidates glutamine residues to glutamate on methyl-accepting chemotaxis receptors (MCPs), playing an important role in chemotaxis.</text>
</comment>
<dbReference type="SUPFAM" id="SSF64438">
    <property type="entry name" value="CNF1/YfiH-like putative cysteine hydrolases"/>
    <property type="match status" value="1"/>
</dbReference>
<evidence type="ECO:0000256" key="1">
    <source>
        <dbReference type="ARBA" id="ARBA00022500"/>
    </source>
</evidence>
<dbReference type="EMBL" id="CP096659">
    <property type="protein sequence ID" value="UPV73437.1"/>
    <property type="molecule type" value="Genomic_DNA"/>
</dbReference>
<dbReference type="GeneID" id="72186112"/>
<dbReference type="CDD" id="cd16352">
    <property type="entry name" value="CheD"/>
    <property type="match status" value="1"/>
</dbReference>
<organism evidence="4 5">
    <name type="scientific">Halorussus limi</name>
    <dbReference type="NCBI Taxonomy" id="2938695"/>
    <lineage>
        <taxon>Archaea</taxon>
        <taxon>Methanobacteriati</taxon>
        <taxon>Methanobacteriota</taxon>
        <taxon>Stenosarchaea group</taxon>
        <taxon>Halobacteria</taxon>
        <taxon>Halobacteriales</taxon>
        <taxon>Haladaptataceae</taxon>
        <taxon>Halorussus</taxon>
    </lineage>
</organism>